<feature type="compositionally biased region" description="Acidic residues" evidence="4">
    <location>
        <begin position="1343"/>
        <end position="1356"/>
    </location>
</feature>
<dbReference type="EMBL" id="BEGY01000030">
    <property type="protein sequence ID" value="GAX78212.1"/>
    <property type="molecule type" value="Genomic_DNA"/>
</dbReference>
<dbReference type="Proteomes" id="UP000232323">
    <property type="component" value="Unassembled WGS sequence"/>
</dbReference>
<feature type="compositionally biased region" description="Low complexity" evidence="4">
    <location>
        <begin position="2124"/>
        <end position="2150"/>
    </location>
</feature>
<feature type="compositionally biased region" description="Polar residues" evidence="4">
    <location>
        <begin position="1966"/>
        <end position="1978"/>
    </location>
</feature>
<feature type="region of interest" description="Disordered" evidence="4">
    <location>
        <begin position="1925"/>
        <end position="1989"/>
    </location>
</feature>
<feature type="compositionally biased region" description="Polar residues" evidence="4">
    <location>
        <begin position="1703"/>
        <end position="1713"/>
    </location>
</feature>
<feature type="coiled-coil region" evidence="3">
    <location>
        <begin position="193"/>
        <end position="262"/>
    </location>
</feature>
<feature type="compositionally biased region" description="Polar residues" evidence="4">
    <location>
        <begin position="1370"/>
        <end position="1379"/>
    </location>
</feature>
<feature type="compositionally biased region" description="Low complexity" evidence="4">
    <location>
        <begin position="1925"/>
        <end position="1937"/>
    </location>
</feature>
<feature type="compositionally biased region" description="Low complexity" evidence="4">
    <location>
        <begin position="398"/>
        <end position="407"/>
    </location>
</feature>
<evidence type="ECO:0000256" key="2">
    <source>
        <dbReference type="ARBA" id="ARBA00022801"/>
    </source>
</evidence>
<dbReference type="InterPro" id="IPR003903">
    <property type="entry name" value="UIM_dom"/>
</dbReference>
<dbReference type="PANTHER" id="PTHR22975">
    <property type="entry name" value="UBIQUITIN SPECIFIC PROTEINASE"/>
    <property type="match status" value="1"/>
</dbReference>
<feature type="compositionally biased region" description="Low complexity" evidence="4">
    <location>
        <begin position="1528"/>
        <end position="1542"/>
    </location>
</feature>
<dbReference type="GO" id="GO:0016579">
    <property type="term" value="P:protein deubiquitination"/>
    <property type="evidence" value="ECO:0007669"/>
    <property type="project" value="InterPro"/>
</dbReference>
<evidence type="ECO:0000259" key="5">
    <source>
        <dbReference type="PROSITE" id="PS50235"/>
    </source>
</evidence>
<feature type="compositionally biased region" description="Basic and acidic residues" evidence="4">
    <location>
        <begin position="1829"/>
        <end position="1841"/>
    </location>
</feature>
<dbReference type="InterPro" id="IPR052398">
    <property type="entry name" value="Ubiquitin_hydrolase_53/54"/>
</dbReference>
<sequence length="2707" mass="299698">MKEKVKTSDSTKEGTEIKDAKGKKVTDKKNVDQKANINVKKKDAHDRIDQLHKSYGGKAEIQGALRALLNSDGFDSEKRTYAMTKHLQFERDNVLNGKAGLISSKQALSDLARLIARLCECGDAQILRSMTLIQLYVDCCANIGPGAISILTSCLSTWFHHILHKTDLSLEGWMDPKDEKAETEPEIPGKSKAERLQSRASELMDKAQRLKFRVRSCDYISKAAGFKPNAIDIAMQEHIKRNQEQEEAFAEQQRLAESQRQQQSLVAAAEVKSKVQRYLQATLGPIQSQEERINALLRILSIPLRELHNVIASFLKQKYPEDKSNEARAAKLESEIRDTLVHYKQHGQQSCLWSAVPPSQLVAMGDAAALSAAAPAMGVADWESKATKKGSQSGNQIGASRGAAGTKAGKGGKNATGNSSKSSKEGKDSSVDASLMQEGVTSQLVSLEDWLDQLVDDLEKVYASTSDSLLRDMDAEKNLPSVKQLWSGNMESWLPITLAKDEMPFLGYSAGPGENRNGCHEDVSIRIPEEVAAALEPPEKILDEYAHEILSGYLAVFKCKDLPITSEGLLIPLPVGSESIPYSVSGGFRHQLLAKGYWVLLCDRGLLRNNLLLGRSSEYTLHPVLQLCLWSIYSKDLVHDDELLKLYSSKVYSETVSILCGEGLLGTDLVLRREGGVPEAVAEACDKALAERKEMAAVCASYWSRETGEEVQPNDQEWLLKGQLVIEVLQVLKILEACGCLTTTMRRAVSGYFRACKEISRRCAPKTDPVMLQSPLELKPIKLELFSMPLQQLRLLRNFCVEILGGRAESTHTYLQEMTGFEISRVQRYPALCPKSDQMVVSLPYLEYAINTQHVQLWMSELMAAQNAYLQQCAEDNVLPPDHVPIMLKVPSLGTAHAEELLLGYLWGQKSQEMEELDASWKGHNDRSTFKELLAQLEMCAFYADRLCTVHKLAQSCIESILKGESQLSSLMMYVRSLTGQDADVIYAQRFEETQAQAQDFRATVLNILVESRKFQIQILDAQHKFYDFKKRLLEEQVKEIKSLIERARVRMRDLAAQSLKAQEESTGIAKMRSRTGDKGKKVAAEKIDTRECSTKEEEKAIVDDIKSFEEKIELCEKDLFFINMAKKKVIDAEHREHARASGEERLVQETSLLKFVMLLVEEWVMPSQRDASTVDSIDYTEVEAVLEDILKNRRKCVSHGLSHLHFMEMVVETCLVNVHGCATEMALSRPHLDAPTLRVLDVEPGLFNGVWRTWLTTRATDYDTELLTREDTEKSSKAGSKKQAAGSKGNKKSSTNTTGNSASASPAPTDSSPGKDLKRVKEAEETKAEELPSARIKIQAVIDDDSDSDALDEAVDGPKANNDAKLHQSTESSFNIQLHSHGKPLEEEEFEDSPTELTPVTERNHTFQEGVEEEWRDAPRRNAQHSQTKTHNRDSVESLWAVGDVTVTAAGELTEHQLQMQAMQRLNIRTDDEVADNIEEFMATVEIIKREQKEKLEAAENIKSRRAGSKGATAQGNGSTRHGASNRATGRAAARITGDTAQRAQGCRVEESAGTKPLSLRRGPDGLLAPVRSLPHDSPQVPQNQPREPGKQHGAGEGYGAGKQQQGHGAGEGHGAGKQQQGHGAGEGYGAGKQQQGHGAGEGTGPSEEGRRRRGRKGTTEVDSPLVPQQQQQQQHKGAQVRSQEGLGRGGGGAGNKQQQQPRQSDLNSQDLQKQGKGGQQVVNKQQLSLIQQQQQQQQQPLVPGLHVEETSSNPKQNGRGGKGNRQQPQQPSVPGMDIENSSQQKQGKGGKGIKQQHTVPGLSVEDPHKKKGQGLNSSGGGKQQKQVHGEDERIQRRDMPGAPYGSAAPVVQQRTSDVHIPGGVHTQGEWDTELERQVRELGQFQENGGNGLENDRWQQDNDRLEGHEWQQPPYNNHRAIWHQQQHVQQQHNLQQCSEDVQPPHWHQQQQQQQQRYDEGWGGSSAPSGQPGWQQQHPAAASPWDAPVGQYQHQPPFPAVQQREVPPHLIPRNVQVNNVFRGDSLQAIPQQLQGRLQGPPPHSVRDVTQQYEDVTMQEGIKVGASSHVHPTMNPHGQLTGIPIKVSTERQQVPAAFPRGMPSSAVGLMPPVLQGIMRPPFVQAASSQQQQQHFPKGQTALQVQRQQLPQQEEEEDDLGDIMNLCGVGAEAAPAAAAPAMPHQAVPVLPNNTPHMLPPHLQQMRFGPQGTGAPPMSGGVTNARPAALIPALQTAQAGLHRTSLSVAPSSSEHLSMPAAPPAYEQTLESEVRQQQQQPWTARSAGGHVNRYPQADVEPGPAGFPGVVDDEDYPSLNTAGGKQRGSGAKPSWSSIARGGKHVHSGKEDEEDEEYQKAIRESEVSYNSATTVYSGSWDDHGRMSTATSSLQVTATGLINRQGEYNCFLNVIIQCLWHNEEFRSSIAAQDVEEYRNQPVVYCLAHLFKALTAAQLSLEGGDGVVSDPVDPSDLREALDNHNFRVGEMNDPSEVLSSIYECLVKIPVLKSIRGRSKVEEIFGLELKQELRCPACHVTSHVFKRHVEYFHIVQATALRNMSLIVPGSLSYRLKELEAQNFKKCDKDVGGCDRPDTPFRQLLNQPSVFTLQMAWEEQVSADDIKDTLEVVDTEMALADLYNEVPAALQQGTSSYHLYSMFCYYGQHYHAFIYKEDICQWVMFDDAHVSPVGEWQAVIKKCTMGRIQPLVLFYKR</sequence>
<gene>
    <name evidence="6" type="ORF">CEUSTIGMA_g5654.t1</name>
</gene>
<evidence type="ECO:0000256" key="3">
    <source>
        <dbReference type="SAM" id="Coils"/>
    </source>
</evidence>
<evidence type="ECO:0000256" key="4">
    <source>
        <dbReference type="SAM" id="MobiDB-lite"/>
    </source>
</evidence>
<dbReference type="PANTHER" id="PTHR22975:SF9">
    <property type="entry name" value="ECHINUS SPLICE FORM 3"/>
    <property type="match status" value="1"/>
</dbReference>
<feature type="region of interest" description="Disordered" evidence="4">
    <location>
        <begin position="2261"/>
        <end position="2349"/>
    </location>
</feature>
<feature type="domain" description="USP" evidence="5">
    <location>
        <begin position="2392"/>
        <end position="2707"/>
    </location>
</feature>
<comment type="caution">
    <text evidence="6">The sequence shown here is derived from an EMBL/GenBank/DDBJ whole genome shotgun (WGS) entry which is preliminary data.</text>
</comment>
<dbReference type="InterPro" id="IPR028889">
    <property type="entry name" value="USP"/>
</dbReference>
<feature type="region of interest" description="Disordered" evidence="4">
    <location>
        <begin position="2124"/>
        <end position="2156"/>
    </location>
</feature>
<evidence type="ECO:0000313" key="6">
    <source>
        <dbReference type="EMBL" id="GAX78212.1"/>
    </source>
</evidence>
<feature type="compositionally biased region" description="Low complexity" evidence="4">
    <location>
        <begin position="1721"/>
        <end position="1741"/>
    </location>
</feature>
<feature type="compositionally biased region" description="Low complexity" evidence="4">
    <location>
        <begin position="1278"/>
        <end position="1313"/>
    </location>
</feature>
<accession>A0A250X5P3</accession>
<dbReference type="OrthoDB" id="1546519at2759"/>
<proteinExistence type="predicted"/>
<keyword evidence="2" id="KW-0378">Hydrolase</keyword>
<dbReference type="PROSITE" id="PS50235">
    <property type="entry name" value="USP_3"/>
    <property type="match status" value="1"/>
</dbReference>
<dbReference type="InterPro" id="IPR001394">
    <property type="entry name" value="Peptidase_C19_UCH"/>
</dbReference>
<feature type="compositionally biased region" description="Polar residues" evidence="4">
    <location>
        <begin position="1513"/>
        <end position="1524"/>
    </location>
</feature>
<feature type="region of interest" description="Disordered" evidence="4">
    <location>
        <begin position="1"/>
        <end position="36"/>
    </location>
</feature>
<dbReference type="SUPFAM" id="SSF54001">
    <property type="entry name" value="Cysteine proteinases"/>
    <property type="match status" value="1"/>
</dbReference>
<feature type="region of interest" description="Disordered" evidence="4">
    <location>
        <begin position="1270"/>
        <end position="1435"/>
    </location>
</feature>
<evidence type="ECO:0000313" key="7">
    <source>
        <dbReference type="Proteomes" id="UP000232323"/>
    </source>
</evidence>
<reference evidence="6 7" key="1">
    <citation type="submission" date="2017-08" db="EMBL/GenBank/DDBJ databases">
        <title>Acidophilic green algal genome provides insights into adaptation to an acidic environment.</title>
        <authorList>
            <person name="Hirooka S."/>
            <person name="Hirose Y."/>
            <person name="Kanesaki Y."/>
            <person name="Higuchi S."/>
            <person name="Fujiwara T."/>
            <person name="Onuma R."/>
            <person name="Era A."/>
            <person name="Ohbayashi R."/>
            <person name="Uzuka A."/>
            <person name="Nozaki H."/>
            <person name="Yoshikawa H."/>
            <person name="Miyagishima S.Y."/>
        </authorList>
    </citation>
    <scope>NUCLEOTIDE SEQUENCE [LARGE SCALE GENOMIC DNA]</scope>
    <source>
        <strain evidence="6 7">NIES-2499</strain>
    </source>
</reference>
<feature type="region of interest" description="Disordered" evidence="4">
    <location>
        <begin position="384"/>
        <end position="432"/>
    </location>
</feature>
<keyword evidence="3" id="KW-0175">Coiled coil</keyword>
<feature type="compositionally biased region" description="Polar residues" evidence="4">
    <location>
        <begin position="2265"/>
        <end position="2279"/>
    </location>
</feature>
<dbReference type="GO" id="GO:0004843">
    <property type="term" value="F:cysteine-type deubiquitinase activity"/>
    <property type="evidence" value="ECO:0007669"/>
    <property type="project" value="InterPro"/>
</dbReference>
<feature type="coiled-coil region" evidence="3">
    <location>
        <begin position="1031"/>
        <end position="1065"/>
    </location>
</feature>
<dbReference type="PROSITE" id="PS50330">
    <property type="entry name" value="UIM"/>
    <property type="match status" value="1"/>
</dbReference>
<feature type="compositionally biased region" description="Basic and acidic residues" evidence="4">
    <location>
        <begin position="1314"/>
        <end position="1333"/>
    </location>
</feature>
<dbReference type="CDD" id="cd02257">
    <property type="entry name" value="Peptidase_C19"/>
    <property type="match status" value="1"/>
</dbReference>
<feature type="compositionally biased region" description="Basic and acidic residues" evidence="4">
    <location>
        <begin position="1"/>
        <end position="32"/>
    </location>
</feature>
<keyword evidence="1" id="KW-0833">Ubl conjugation pathway</keyword>
<dbReference type="Gene3D" id="3.90.70.10">
    <property type="entry name" value="Cysteine proteinases"/>
    <property type="match status" value="1"/>
</dbReference>
<organism evidence="6 7">
    <name type="scientific">Chlamydomonas eustigma</name>
    <dbReference type="NCBI Taxonomy" id="1157962"/>
    <lineage>
        <taxon>Eukaryota</taxon>
        <taxon>Viridiplantae</taxon>
        <taxon>Chlorophyta</taxon>
        <taxon>core chlorophytes</taxon>
        <taxon>Chlorophyceae</taxon>
        <taxon>CS clade</taxon>
        <taxon>Chlamydomonadales</taxon>
        <taxon>Chlamydomonadaceae</taxon>
        <taxon>Chlamydomonas</taxon>
    </lineage>
</organism>
<evidence type="ECO:0000256" key="1">
    <source>
        <dbReference type="ARBA" id="ARBA00022786"/>
    </source>
</evidence>
<dbReference type="InterPro" id="IPR038765">
    <property type="entry name" value="Papain-like_cys_pep_sf"/>
</dbReference>
<protein>
    <recommendedName>
        <fullName evidence="5">USP domain-containing protein</fullName>
    </recommendedName>
</protein>
<keyword evidence="7" id="KW-1185">Reference proteome</keyword>
<name>A0A250X5P3_9CHLO</name>
<dbReference type="Pfam" id="PF00443">
    <property type="entry name" value="UCH"/>
    <property type="match status" value="1"/>
</dbReference>
<feature type="region of interest" description="Disordered" evidence="4">
    <location>
        <begin position="1500"/>
        <end position="1871"/>
    </location>
</feature>